<evidence type="ECO:0000313" key="4">
    <source>
        <dbReference type="Proteomes" id="UP000315995"/>
    </source>
</evidence>
<organism evidence="3 4">
    <name type="scientific">Persicimonas caeni</name>
    <dbReference type="NCBI Taxonomy" id="2292766"/>
    <lineage>
        <taxon>Bacteria</taxon>
        <taxon>Deltaproteobacteria</taxon>
        <taxon>Bradymonadales</taxon>
        <taxon>Bradymonadaceae</taxon>
        <taxon>Persicimonas</taxon>
    </lineage>
</organism>
<protein>
    <submittedName>
        <fullName evidence="3">Type II toxin-antitoxin system RelE/ParE family toxin</fullName>
    </submittedName>
</protein>
<dbReference type="PANTHER" id="PTHR33755">
    <property type="entry name" value="TOXIN PARE1-RELATED"/>
    <property type="match status" value="1"/>
</dbReference>
<evidence type="ECO:0000256" key="1">
    <source>
        <dbReference type="ARBA" id="ARBA00006226"/>
    </source>
</evidence>
<keyword evidence="2" id="KW-1277">Toxin-antitoxin system</keyword>
<dbReference type="Gene3D" id="3.30.2310.20">
    <property type="entry name" value="RelE-like"/>
    <property type="match status" value="1"/>
</dbReference>
<keyword evidence="4" id="KW-1185">Reference proteome</keyword>
<dbReference type="AlphaFoldDB" id="A0A4Y6Q2T0"/>
<comment type="similarity">
    <text evidence="1">Belongs to the RelE toxin family.</text>
</comment>
<accession>A0A4Y6Q2T0</accession>
<evidence type="ECO:0000256" key="2">
    <source>
        <dbReference type="ARBA" id="ARBA00022649"/>
    </source>
</evidence>
<dbReference type="Proteomes" id="UP000315995">
    <property type="component" value="Chromosome"/>
</dbReference>
<proteinExistence type="inferred from homology"/>
<sequence>MKVRWTANAARNLESIRAYIAEDAPAEADRVVADLLSAPTRLETFPQSGRAVPEYGTASVREIGAAPTE</sequence>
<dbReference type="InterPro" id="IPR035093">
    <property type="entry name" value="RelE/ParE_toxin_dom_sf"/>
</dbReference>
<accession>A0A5B8YEL6</accession>
<reference evidence="3 4" key="1">
    <citation type="submission" date="2019-06" db="EMBL/GenBank/DDBJ databases">
        <title>Persicimonas caeni gen. nov., sp. nov., a predatory bacterium isolated from solar saltern.</title>
        <authorList>
            <person name="Wang S."/>
        </authorList>
    </citation>
    <scope>NUCLEOTIDE SEQUENCE [LARGE SCALE GENOMIC DNA]</scope>
    <source>
        <strain evidence="3 4">YN101</strain>
    </source>
</reference>
<dbReference type="Pfam" id="PF05016">
    <property type="entry name" value="ParE_toxin"/>
    <property type="match status" value="1"/>
</dbReference>
<dbReference type="EMBL" id="CP041186">
    <property type="protein sequence ID" value="QDG54760.1"/>
    <property type="molecule type" value="Genomic_DNA"/>
</dbReference>
<dbReference type="OrthoDB" id="5574284at2"/>
<dbReference type="InterPro" id="IPR051803">
    <property type="entry name" value="TA_system_RelE-like_toxin"/>
</dbReference>
<gene>
    <name evidence="3" type="ORF">FIV42_29645</name>
</gene>
<evidence type="ECO:0000313" key="3">
    <source>
        <dbReference type="EMBL" id="QDG54760.1"/>
    </source>
</evidence>
<name>A0A4Y6Q2T0_PERCE</name>
<dbReference type="InterPro" id="IPR007712">
    <property type="entry name" value="RelE/ParE_toxin"/>
</dbReference>